<dbReference type="InterPro" id="IPR043129">
    <property type="entry name" value="ATPase_NBD"/>
</dbReference>
<dbReference type="Gene3D" id="3.30.420.40">
    <property type="match status" value="2"/>
</dbReference>
<dbReference type="Pfam" id="PF12802">
    <property type="entry name" value="MarR_2"/>
    <property type="match status" value="1"/>
</dbReference>
<comment type="caution">
    <text evidence="3">The sequence shown here is derived from an EMBL/GenBank/DDBJ whole genome shotgun (WGS) entry which is preliminary data.</text>
</comment>
<organism evidence="3 4">
    <name type="scientific">Actinomadura alba</name>
    <dbReference type="NCBI Taxonomy" id="406431"/>
    <lineage>
        <taxon>Bacteria</taxon>
        <taxon>Bacillati</taxon>
        <taxon>Actinomycetota</taxon>
        <taxon>Actinomycetes</taxon>
        <taxon>Streptosporangiales</taxon>
        <taxon>Thermomonosporaceae</taxon>
        <taxon>Actinomadura</taxon>
    </lineage>
</organism>
<dbReference type="PANTHER" id="PTHR18964">
    <property type="entry name" value="ROK (REPRESSOR, ORF, KINASE) FAMILY"/>
    <property type="match status" value="1"/>
</dbReference>
<evidence type="ECO:0000259" key="2">
    <source>
        <dbReference type="Pfam" id="PF12802"/>
    </source>
</evidence>
<reference evidence="3 4" key="1">
    <citation type="submission" date="2020-06" db="EMBL/GenBank/DDBJ databases">
        <title>Actinomadura xiongansis sp. nov., isolated from soil of Baiyangdian.</title>
        <authorList>
            <person name="Zhang X."/>
        </authorList>
    </citation>
    <scope>NUCLEOTIDE SEQUENCE [LARGE SCALE GENOMIC DNA]</scope>
    <source>
        <strain evidence="3 4">HBUM206468</strain>
    </source>
</reference>
<proteinExistence type="inferred from homology"/>
<name>A0ABR7LHX9_9ACTN</name>
<dbReference type="Gene3D" id="1.10.10.10">
    <property type="entry name" value="Winged helix-like DNA-binding domain superfamily/Winged helix DNA-binding domain"/>
    <property type="match status" value="1"/>
</dbReference>
<protein>
    <submittedName>
        <fullName evidence="3">ROK family transcriptional regulator</fullName>
    </submittedName>
</protein>
<dbReference type="InterPro" id="IPR036390">
    <property type="entry name" value="WH_DNA-bd_sf"/>
</dbReference>
<feature type="domain" description="HTH marR-type" evidence="2">
    <location>
        <begin position="2"/>
        <end position="51"/>
    </location>
</feature>
<dbReference type="PANTHER" id="PTHR18964:SF149">
    <property type="entry name" value="BIFUNCTIONAL UDP-N-ACETYLGLUCOSAMINE 2-EPIMERASE_N-ACETYLMANNOSAMINE KINASE"/>
    <property type="match status" value="1"/>
</dbReference>
<dbReference type="Pfam" id="PF00480">
    <property type="entry name" value="ROK"/>
    <property type="match status" value="1"/>
</dbReference>
<sequence length="378" mass="38798">MLRHVHAHPEVTRAELTRALGLSSGSATEITARLKALRLVDEVSAPPTGGRGRPSPALTAHPEGPLVCAVDVGHERWRVVTVELGGALLDESTGRHRDRDSGAVLAVLRRRIAEARERHGHRLRAVAVAVAGTVQGTRIVQASTLRWRDVTLDGLCPDPSIPLLAGNDASLAGLAEARRGAGAGVKALLHLTVEVGIGGVLVMDGRMMTGATDAGGEFGHLPFGDPRRRCPCGAHGCWDLEVDGRAMARALGRPAPHDPRADADVILAEAASGDPASRAAVGTAATALGRGVAGLVNALDPALVTLSGLGCGLIETAPEELGSAYLGGLMSFRHDDPPPLLASTLRGDGTIIGGAEVGFDAILTDEGLESWSAAVAGA</sequence>
<dbReference type="InterPro" id="IPR000835">
    <property type="entry name" value="HTH_MarR-typ"/>
</dbReference>
<dbReference type="SUPFAM" id="SSF46785">
    <property type="entry name" value="Winged helix' DNA-binding domain"/>
    <property type="match status" value="1"/>
</dbReference>
<accession>A0ABR7LHX9</accession>
<dbReference type="Proteomes" id="UP000805614">
    <property type="component" value="Unassembled WGS sequence"/>
</dbReference>
<gene>
    <name evidence="3" type="ORF">HKK74_02460</name>
</gene>
<evidence type="ECO:0000313" key="3">
    <source>
        <dbReference type="EMBL" id="MBC6464364.1"/>
    </source>
</evidence>
<keyword evidence="4" id="KW-1185">Reference proteome</keyword>
<dbReference type="EMBL" id="JABVEC010000001">
    <property type="protein sequence ID" value="MBC6464364.1"/>
    <property type="molecule type" value="Genomic_DNA"/>
</dbReference>
<comment type="similarity">
    <text evidence="1">Belongs to the ROK (NagC/XylR) family.</text>
</comment>
<dbReference type="SUPFAM" id="SSF53067">
    <property type="entry name" value="Actin-like ATPase domain"/>
    <property type="match status" value="1"/>
</dbReference>
<evidence type="ECO:0000256" key="1">
    <source>
        <dbReference type="ARBA" id="ARBA00006479"/>
    </source>
</evidence>
<evidence type="ECO:0000313" key="4">
    <source>
        <dbReference type="Proteomes" id="UP000805614"/>
    </source>
</evidence>
<dbReference type="InterPro" id="IPR000600">
    <property type="entry name" value="ROK"/>
</dbReference>
<dbReference type="InterPro" id="IPR036388">
    <property type="entry name" value="WH-like_DNA-bd_sf"/>
</dbReference>